<sequence length="95" mass="9825">MSGLRAIAAAAAMVALAQGATAAPLCRDSKGLFTPCPHGANRTARAILSSAPAQETESFAVRKPPTAMRTTLTAGTTRRTRLCTDSKGLFTPCPH</sequence>
<accession>A0ABT8Y8K1</accession>
<gene>
    <name evidence="2" type="ORF">Q4F19_09720</name>
</gene>
<comment type="caution">
    <text evidence="2">The sequence shown here is derived from an EMBL/GenBank/DDBJ whole genome shotgun (WGS) entry which is preliminary data.</text>
</comment>
<protein>
    <submittedName>
        <fullName evidence="2">Uncharacterized protein</fullName>
    </submittedName>
</protein>
<organism evidence="2 3">
    <name type="scientific">Sphingomonas natans</name>
    <dbReference type="NCBI Taxonomy" id="3063330"/>
    <lineage>
        <taxon>Bacteria</taxon>
        <taxon>Pseudomonadati</taxon>
        <taxon>Pseudomonadota</taxon>
        <taxon>Alphaproteobacteria</taxon>
        <taxon>Sphingomonadales</taxon>
        <taxon>Sphingomonadaceae</taxon>
        <taxon>Sphingomonas</taxon>
    </lineage>
</organism>
<feature type="signal peptide" evidence="1">
    <location>
        <begin position="1"/>
        <end position="22"/>
    </location>
</feature>
<feature type="chain" id="PRO_5046234456" evidence="1">
    <location>
        <begin position="23"/>
        <end position="95"/>
    </location>
</feature>
<evidence type="ECO:0000313" key="3">
    <source>
        <dbReference type="Proteomes" id="UP001169764"/>
    </source>
</evidence>
<evidence type="ECO:0000256" key="1">
    <source>
        <dbReference type="SAM" id="SignalP"/>
    </source>
</evidence>
<evidence type="ECO:0000313" key="2">
    <source>
        <dbReference type="EMBL" id="MDO6414656.1"/>
    </source>
</evidence>
<keyword evidence="1" id="KW-0732">Signal</keyword>
<proteinExistence type="predicted"/>
<dbReference type="Proteomes" id="UP001169764">
    <property type="component" value="Unassembled WGS sequence"/>
</dbReference>
<reference evidence="2" key="1">
    <citation type="submission" date="2023-07" db="EMBL/GenBank/DDBJ databases">
        <authorList>
            <person name="Kim M."/>
        </authorList>
    </citation>
    <scope>NUCLEOTIDE SEQUENCE</scope>
    <source>
        <strain evidence="2">BIUV-7</strain>
    </source>
</reference>
<dbReference type="EMBL" id="JAUOTP010000004">
    <property type="protein sequence ID" value="MDO6414656.1"/>
    <property type="molecule type" value="Genomic_DNA"/>
</dbReference>
<keyword evidence="3" id="KW-1185">Reference proteome</keyword>
<name>A0ABT8Y8K1_9SPHN</name>